<evidence type="ECO:0000313" key="2">
    <source>
        <dbReference type="Proteomes" id="UP000197138"/>
    </source>
</evidence>
<organism evidence="1 2">
    <name type="scientific">Punica granatum</name>
    <name type="common">Pomegranate</name>
    <dbReference type="NCBI Taxonomy" id="22663"/>
    <lineage>
        <taxon>Eukaryota</taxon>
        <taxon>Viridiplantae</taxon>
        <taxon>Streptophyta</taxon>
        <taxon>Embryophyta</taxon>
        <taxon>Tracheophyta</taxon>
        <taxon>Spermatophyta</taxon>
        <taxon>Magnoliopsida</taxon>
        <taxon>eudicotyledons</taxon>
        <taxon>Gunneridae</taxon>
        <taxon>Pentapetalae</taxon>
        <taxon>rosids</taxon>
        <taxon>malvids</taxon>
        <taxon>Myrtales</taxon>
        <taxon>Lythraceae</taxon>
        <taxon>Punica</taxon>
    </lineage>
</organism>
<name>A0A218XNA3_PUNGR</name>
<dbReference type="Proteomes" id="UP000197138">
    <property type="component" value="Unassembled WGS sequence"/>
</dbReference>
<gene>
    <name evidence="1" type="ORF">CDL15_Pgr011104</name>
</gene>
<proteinExistence type="predicted"/>
<accession>A0A218XNA3</accession>
<protein>
    <submittedName>
        <fullName evidence="1">Uncharacterized protein</fullName>
    </submittedName>
</protein>
<evidence type="ECO:0000313" key="1">
    <source>
        <dbReference type="EMBL" id="OWM86280.1"/>
    </source>
</evidence>
<sequence>MHCGFATADEEGTLGAGVGDKAEELLSVAGLAEEDEDVKGGEDADVTVEASTGERKAKQVSRETRVWRSCGR</sequence>
<reference evidence="2" key="1">
    <citation type="journal article" date="2017" name="Plant J.">
        <title>The pomegranate (Punica granatum L.) genome and the genomics of punicalagin biosynthesis.</title>
        <authorList>
            <person name="Qin G."/>
            <person name="Xu C."/>
            <person name="Ming R."/>
            <person name="Tang H."/>
            <person name="Guyot R."/>
            <person name="Kramer E.M."/>
            <person name="Hu Y."/>
            <person name="Yi X."/>
            <person name="Qi Y."/>
            <person name="Xu X."/>
            <person name="Gao Z."/>
            <person name="Pan H."/>
            <person name="Jian J."/>
            <person name="Tian Y."/>
            <person name="Yue Z."/>
            <person name="Xu Y."/>
        </authorList>
    </citation>
    <scope>NUCLEOTIDE SEQUENCE [LARGE SCALE GENOMIC DNA]</scope>
    <source>
        <strain evidence="2">cv. Dabenzi</strain>
    </source>
</reference>
<comment type="caution">
    <text evidence="1">The sequence shown here is derived from an EMBL/GenBank/DDBJ whole genome shotgun (WGS) entry which is preliminary data.</text>
</comment>
<dbReference type="EMBL" id="MTKT01001090">
    <property type="protein sequence ID" value="OWM86280.1"/>
    <property type="molecule type" value="Genomic_DNA"/>
</dbReference>
<dbReference type="AlphaFoldDB" id="A0A218XNA3"/>